<sequence>MTAPSSSGPISATLDPIGSSVPHFCSGKKHKVQKLQKDIHTTAGIHFWSPTKLLIRRYVA</sequence>
<dbReference type="AlphaFoldDB" id="A0A6A5ZYD8"/>
<evidence type="ECO:0000313" key="2">
    <source>
        <dbReference type="Proteomes" id="UP000799771"/>
    </source>
</evidence>
<gene>
    <name evidence="1" type="ORF">P153DRAFT_371223</name>
</gene>
<protein>
    <submittedName>
        <fullName evidence="1">Uncharacterized protein</fullName>
    </submittedName>
</protein>
<name>A0A6A5ZYD8_9PLEO</name>
<dbReference type="EMBL" id="ML977521">
    <property type="protein sequence ID" value="KAF2123893.1"/>
    <property type="molecule type" value="Genomic_DNA"/>
</dbReference>
<accession>A0A6A5ZYD8</accession>
<evidence type="ECO:0000313" key="1">
    <source>
        <dbReference type="EMBL" id="KAF2123893.1"/>
    </source>
</evidence>
<reference evidence="1" key="1">
    <citation type="journal article" date="2020" name="Stud. Mycol.">
        <title>101 Dothideomycetes genomes: a test case for predicting lifestyles and emergence of pathogens.</title>
        <authorList>
            <person name="Haridas S."/>
            <person name="Albert R."/>
            <person name="Binder M."/>
            <person name="Bloem J."/>
            <person name="Labutti K."/>
            <person name="Salamov A."/>
            <person name="Andreopoulos B."/>
            <person name="Baker S."/>
            <person name="Barry K."/>
            <person name="Bills G."/>
            <person name="Bluhm B."/>
            <person name="Cannon C."/>
            <person name="Castanera R."/>
            <person name="Culley D."/>
            <person name="Daum C."/>
            <person name="Ezra D."/>
            <person name="Gonzalez J."/>
            <person name="Henrissat B."/>
            <person name="Kuo A."/>
            <person name="Liang C."/>
            <person name="Lipzen A."/>
            <person name="Lutzoni F."/>
            <person name="Magnuson J."/>
            <person name="Mondo S."/>
            <person name="Nolan M."/>
            <person name="Ohm R."/>
            <person name="Pangilinan J."/>
            <person name="Park H.-J."/>
            <person name="Ramirez L."/>
            <person name="Alfaro M."/>
            <person name="Sun H."/>
            <person name="Tritt A."/>
            <person name="Yoshinaga Y."/>
            <person name="Zwiers L.-H."/>
            <person name="Turgeon B."/>
            <person name="Goodwin S."/>
            <person name="Spatafora J."/>
            <person name="Crous P."/>
            <person name="Grigoriev I."/>
        </authorList>
    </citation>
    <scope>NUCLEOTIDE SEQUENCE</scope>
    <source>
        <strain evidence="1">CBS 119687</strain>
    </source>
</reference>
<proteinExistence type="predicted"/>
<dbReference type="Proteomes" id="UP000799771">
    <property type="component" value="Unassembled WGS sequence"/>
</dbReference>
<organism evidence="1 2">
    <name type="scientific">Dothidotthia symphoricarpi CBS 119687</name>
    <dbReference type="NCBI Taxonomy" id="1392245"/>
    <lineage>
        <taxon>Eukaryota</taxon>
        <taxon>Fungi</taxon>
        <taxon>Dikarya</taxon>
        <taxon>Ascomycota</taxon>
        <taxon>Pezizomycotina</taxon>
        <taxon>Dothideomycetes</taxon>
        <taxon>Pleosporomycetidae</taxon>
        <taxon>Pleosporales</taxon>
        <taxon>Dothidotthiaceae</taxon>
        <taxon>Dothidotthia</taxon>
    </lineage>
</organism>
<keyword evidence="2" id="KW-1185">Reference proteome</keyword>